<evidence type="ECO:0000256" key="6">
    <source>
        <dbReference type="ARBA" id="ARBA00022679"/>
    </source>
</evidence>
<dbReference type="PROSITE" id="PS50011">
    <property type="entry name" value="PROTEIN_KINASE_DOM"/>
    <property type="match status" value="1"/>
</dbReference>
<dbReference type="PROSITE" id="PS00108">
    <property type="entry name" value="PROTEIN_KINASE_ST"/>
    <property type="match status" value="1"/>
</dbReference>
<dbReference type="FunFam" id="3.80.10.10:FF:000400">
    <property type="entry name" value="Nuclear pore complex protein NUP107"/>
    <property type="match status" value="1"/>
</dbReference>
<evidence type="ECO:0000256" key="1">
    <source>
        <dbReference type="ARBA" id="ARBA00004191"/>
    </source>
</evidence>
<dbReference type="GO" id="GO:0016020">
    <property type="term" value="C:membrane"/>
    <property type="evidence" value="ECO:0007669"/>
    <property type="project" value="UniProtKB-SubCell"/>
</dbReference>
<feature type="transmembrane region" description="Helical" evidence="18">
    <location>
        <begin position="6"/>
        <end position="23"/>
    </location>
</feature>
<dbReference type="InterPro" id="IPR017441">
    <property type="entry name" value="Protein_kinase_ATP_BS"/>
</dbReference>
<comment type="similarity">
    <text evidence="3">Belongs to the protein kinase superfamily. Ser/Thr protein kinase family.</text>
</comment>
<evidence type="ECO:0000313" key="20">
    <source>
        <dbReference type="EMBL" id="BBN68678.1"/>
    </source>
</evidence>
<keyword evidence="12 16" id="KW-0067">ATP-binding</keyword>
<dbReference type="InterPro" id="IPR051809">
    <property type="entry name" value="Plant_receptor-like_S/T_kinase"/>
</dbReference>
<dbReference type="Gene3D" id="1.10.510.10">
    <property type="entry name" value="Transferase(Phosphotransferase) domain 1"/>
    <property type="match status" value="1"/>
</dbReference>
<keyword evidence="14 18" id="KW-0472">Membrane</keyword>
<dbReference type="PANTHER" id="PTHR27008:SF585">
    <property type="entry name" value="PROTEIN KINASE DOMAIN-CONTAINING PROTEIN"/>
    <property type="match status" value="1"/>
</dbReference>
<evidence type="ECO:0000259" key="19">
    <source>
        <dbReference type="PROSITE" id="PS50011"/>
    </source>
</evidence>
<evidence type="ECO:0000256" key="3">
    <source>
        <dbReference type="ARBA" id="ARBA00008684"/>
    </source>
</evidence>
<keyword evidence="4" id="KW-0134">Cell wall</keyword>
<evidence type="ECO:0000256" key="13">
    <source>
        <dbReference type="ARBA" id="ARBA00022989"/>
    </source>
</evidence>
<organism evidence="20">
    <name type="scientific">Prunus dulcis</name>
    <name type="common">Almond</name>
    <name type="synonym">Amygdalus dulcis</name>
    <dbReference type="NCBI Taxonomy" id="3755"/>
    <lineage>
        <taxon>Eukaryota</taxon>
        <taxon>Viridiplantae</taxon>
        <taxon>Streptophyta</taxon>
        <taxon>Embryophyta</taxon>
        <taxon>Tracheophyta</taxon>
        <taxon>Spermatophyta</taxon>
        <taxon>Magnoliopsida</taxon>
        <taxon>eudicotyledons</taxon>
        <taxon>Gunneridae</taxon>
        <taxon>Pentapetalae</taxon>
        <taxon>rosids</taxon>
        <taxon>fabids</taxon>
        <taxon>Rosales</taxon>
        <taxon>Rosaceae</taxon>
        <taxon>Amygdaloideae</taxon>
        <taxon>Amygdaleae</taxon>
        <taxon>Prunus</taxon>
    </lineage>
</organism>
<dbReference type="SMART" id="SM00220">
    <property type="entry name" value="S_TKc"/>
    <property type="match status" value="1"/>
</dbReference>
<sequence>MSHDDEVNVIEVTIVVSIGLIAVQSNPMERQPGFLLTIITLLLLCITKGPVAARITNFTTDQSALLALKSHITNDPHNILTTKWSTTTSICNWVGVTCGVRHLRVTALNLSYMDLTGTIPPHLGNLSFLVKLHFRNNSFHGTLPQELARLLGLQSINFGFNNFTGTIPVWFGSLSKLQAFNIFGNQFSGSMPAAIFNLSALQARTNNHLRATNRFHESNLLGTGGFGSVYKGTISDGIDVAVKVFNLQIEGAFKSFDSECDVLSNIRHRNLIKIISCCSQPDFRALVLQYMSNGSLENQNSPLNILQRLNIMTDVASALEYLHHDHGPNHVVHCDVKPGNILLDDDMVAHVADLGIARLLGEGDSMTQTIVEVSI</sequence>
<dbReference type="InterPro" id="IPR008271">
    <property type="entry name" value="Ser/Thr_kinase_AS"/>
</dbReference>
<proteinExistence type="inferred from homology"/>
<gene>
    <name evidence="20" type="ORF">Prudu_524S000400</name>
</gene>
<evidence type="ECO:0000256" key="10">
    <source>
        <dbReference type="ARBA" id="ARBA00022741"/>
    </source>
</evidence>
<evidence type="ECO:0000256" key="5">
    <source>
        <dbReference type="ARBA" id="ARBA00022614"/>
    </source>
</evidence>
<evidence type="ECO:0000256" key="4">
    <source>
        <dbReference type="ARBA" id="ARBA00022512"/>
    </source>
</evidence>
<evidence type="ECO:0000256" key="12">
    <source>
        <dbReference type="ARBA" id="ARBA00022840"/>
    </source>
</evidence>
<keyword evidence="10 16" id="KW-0547">Nucleotide-binding</keyword>
<evidence type="ECO:0000256" key="14">
    <source>
        <dbReference type="ARBA" id="ARBA00023136"/>
    </source>
</evidence>
<evidence type="ECO:0000256" key="15">
    <source>
        <dbReference type="ARBA" id="ARBA00038043"/>
    </source>
</evidence>
<keyword evidence="7 18" id="KW-0812">Transmembrane</keyword>
<dbReference type="Pfam" id="PF00069">
    <property type="entry name" value="Pkinase"/>
    <property type="match status" value="1"/>
</dbReference>
<dbReference type="Pfam" id="PF08263">
    <property type="entry name" value="LRRNT_2"/>
    <property type="match status" value="1"/>
</dbReference>
<dbReference type="GO" id="GO:0004674">
    <property type="term" value="F:protein serine/threonine kinase activity"/>
    <property type="evidence" value="ECO:0007669"/>
    <property type="project" value="UniProtKB-KW"/>
</dbReference>
<evidence type="ECO:0000256" key="18">
    <source>
        <dbReference type="SAM" id="Phobius"/>
    </source>
</evidence>
<comment type="similarity">
    <text evidence="15">Belongs to the polygalacturonase-inhibiting protein family.</text>
</comment>
<dbReference type="PANTHER" id="PTHR27008">
    <property type="entry name" value="OS04G0122200 PROTEIN"/>
    <property type="match status" value="1"/>
</dbReference>
<dbReference type="GO" id="GO:0005524">
    <property type="term" value="F:ATP binding"/>
    <property type="evidence" value="ECO:0007669"/>
    <property type="project" value="UniProtKB-UniRule"/>
</dbReference>
<feature type="binding site" evidence="16">
    <location>
        <position position="243"/>
    </location>
    <ligand>
        <name>ATP</name>
        <dbReference type="ChEBI" id="CHEBI:30616"/>
    </ligand>
</feature>
<keyword evidence="17" id="KW-0723">Serine/threonine-protein kinase</keyword>
<dbReference type="InterPro" id="IPR011009">
    <property type="entry name" value="Kinase-like_dom_sf"/>
</dbReference>
<dbReference type="EMBL" id="AP020861">
    <property type="protein sequence ID" value="BBN68678.1"/>
    <property type="molecule type" value="Genomic_DNA"/>
</dbReference>
<dbReference type="FunFam" id="3.30.200.20:FF:000661">
    <property type="entry name" value="Serine-threonine protein kinase plant-type"/>
    <property type="match status" value="1"/>
</dbReference>
<name>A0A5H2XKM3_PRUDU</name>
<dbReference type="Pfam" id="PF00560">
    <property type="entry name" value="LRR_1"/>
    <property type="match status" value="2"/>
</dbReference>
<feature type="transmembrane region" description="Helical" evidence="18">
    <location>
        <begin position="35"/>
        <end position="53"/>
    </location>
</feature>
<dbReference type="InterPro" id="IPR000719">
    <property type="entry name" value="Prot_kinase_dom"/>
</dbReference>
<keyword evidence="11 20" id="KW-0418">Kinase</keyword>
<dbReference type="SUPFAM" id="SSF52058">
    <property type="entry name" value="L domain-like"/>
    <property type="match status" value="1"/>
</dbReference>
<keyword evidence="5" id="KW-0433">Leucine-rich repeat</keyword>
<comment type="subcellular location">
    <subcellularLocation>
        <location evidence="2">Membrane</location>
    </subcellularLocation>
    <subcellularLocation>
        <location evidence="1">Secreted</location>
        <location evidence="1">Cell wall</location>
    </subcellularLocation>
</comment>
<evidence type="ECO:0000256" key="7">
    <source>
        <dbReference type="ARBA" id="ARBA00022692"/>
    </source>
</evidence>
<reference evidence="20" key="1">
    <citation type="journal article" date="2019" name="Science">
        <title>Mutation of a bHLH transcription factor allowed almond domestication.</title>
        <authorList>
            <person name="Sanchez-Perez R."/>
            <person name="Pavan S."/>
            <person name="Mazzeo R."/>
            <person name="Moldovan C."/>
            <person name="Aiese Cigliano R."/>
            <person name="Del Cueto J."/>
            <person name="Ricciardi F."/>
            <person name="Lotti C."/>
            <person name="Ricciardi L."/>
            <person name="Dicenta F."/>
            <person name="Lopez-Marques R.L."/>
            <person name="Lindberg Moller B."/>
        </authorList>
    </citation>
    <scope>NUCLEOTIDE SEQUENCE</scope>
</reference>
<keyword evidence="13 18" id="KW-1133">Transmembrane helix</keyword>
<evidence type="ECO:0000256" key="17">
    <source>
        <dbReference type="RuleBase" id="RU000304"/>
    </source>
</evidence>
<evidence type="ECO:0000256" key="16">
    <source>
        <dbReference type="PROSITE-ProRule" id="PRU10141"/>
    </source>
</evidence>
<evidence type="ECO:0000256" key="8">
    <source>
        <dbReference type="ARBA" id="ARBA00022729"/>
    </source>
</evidence>
<accession>A0A5H2XKM3</accession>
<feature type="domain" description="Protein kinase" evidence="19">
    <location>
        <begin position="215"/>
        <end position="375"/>
    </location>
</feature>
<dbReference type="AlphaFoldDB" id="A0A5H2XKM3"/>
<dbReference type="Gene3D" id="3.30.200.20">
    <property type="entry name" value="Phosphorylase Kinase, domain 1"/>
    <property type="match status" value="1"/>
</dbReference>
<keyword evidence="4" id="KW-0964">Secreted</keyword>
<protein>
    <submittedName>
        <fullName evidence="20">Leucine-rich repeat protein kinase family protein</fullName>
    </submittedName>
</protein>
<dbReference type="SUPFAM" id="SSF56112">
    <property type="entry name" value="Protein kinase-like (PK-like)"/>
    <property type="match status" value="1"/>
</dbReference>
<evidence type="ECO:0000256" key="11">
    <source>
        <dbReference type="ARBA" id="ARBA00022777"/>
    </source>
</evidence>
<keyword evidence="6" id="KW-0808">Transferase</keyword>
<dbReference type="Gene3D" id="3.80.10.10">
    <property type="entry name" value="Ribonuclease Inhibitor"/>
    <property type="match status" value="1"/>
</dbReference>
<keyword evidence="8" id="KW-0732">Signal</keyword>
<evidence type="ECO:0000256" key="2">
    <source>
        <dbReference type="ARBA" id="ARBA00004370"/>
    </source>
</evidence>
<dbReference type="PROSITE" id="PS00107">
    <property type="entry name" value="PROTEIN_KINASE_ATP"/>
    <property type="match status" value="1"/>
</dbReference>
<dbReference type="InterPro" id="IPR032675">
    <property type="entry name" value="LRR_dom_sf"/>
</dbReference>
<keyword evidence="9" id="KW-0677">Repeat</keyword>
<evidence type="ECO:0000256" key="9">
    <source>
        <dbReference type="ARBA" id="ARBA00022737"/>
    </source>
</evidence>
<dbReference type="InterPro" id="IPR001611">
    <property type="entry name" value="Leu-rich_rpt"/>
</dbReference>
<dbReference type="InterPro" id="IPR013210">
    <property type="entry name" value="LRR_N_plant-typ"/>
</dbReference>